<dbReference type="Proteomes" id="UP001209885">
    <property type="component" value="Unassembled WGS sequence"/>
</dbReference>
<evidence type="ECO:0000313" key="1">
    <source>
        <dbReference type="EMBL" id="MCX2745406.1"/>
    </source>
</evidence>
<name>A0ABT3RUE7_9BACT</name>
<gene>
    <name evidence="1" type="ORF">OO013_16120</name>
</gene>
<accession>A0ABT3RUE7</accession>
<sequence length="279" mass="32714">MKSFIPIFLLITFFTCNAENVYVNKVRHIKDDLFYIDLNYKDGYDWKAHDEIEIYLGKAREAGSESTIRKVPIDIAKKYFNLPPNEDLWLFDNSSYSKIGLLHFEGVEYYEDMISSYYVAIFKIENYQVPSNSENREYFCISSNSSSGFKKINPEKVDSDLYCEVIKNKYEYNDKMQLSYSSLEHDNSTFTLCSFYDKNYSGNSVLMESIQGKHTILNEILNDEYVIWDFIITPVYYNNKPVLIMEMAVPDTDNYWTQIGIYNGSKYILQSPDKAIVIE</sequence>
<dbReference type="RefSeq" id="WP_266057979.1">
    <property type="nucleotide sequence ID" value="NZ_JAPFQN010000009.1"/>
</dbReference>
<protein>
    <submittedName>
        <fullName evidence="1">Uncharacterized protein</fullName>
    </submittedName>
</protein>
<organism evidence="1 2">
    <name type="scientific">Mangrovivirga halotolerans</name>
    <dbReference type="NCBI Taxonomy" id="2993936"/>
    <lineage>
        <taxon>Bacteria</taxon>
        <taxon>Pseudomonadati</taxon>
        <taxon>Bacteroidota</taxon>
        <taxon>Cytophagia</taxon>
        <taxon>Cytophagales</taxon>
        <taxon>Mangrovivirgaceae</taxon>
        <taxon>Mangrovivirga</taxon>
    </lineage>
</organism>
<dbReference type="EMBL" id="JAPFQN010000009">
    <property type="protein sequence ID" value="MCX2745406.1"/>
    <property type="molecule type" value="Genomic_DNA"/>
</dbReference>
<proteinExistence type="predicted"/>
<reference evidence="1 2" key="1">
    <citation type="submission" date="2022-11" db="EMBL/GenBank/DDBJ databases">
        <title>The characterization of three novel Bacteroidetes species and genomic analysis of their roles in tidal elemental geochemical cycles.</title>
        <authorList>
            <person name="Ma K."/>
        </authorList>
    </citation>
    <scope>NUCLEOTIDE SEQUENCE [LARGE SCALE GENOMIC DNA]</scope>
    <source>
        <strain evidence="1 2">M17</strain>
    </source>
</reference>
<keyword evidence="2" id="KW-1185">Reference proteome</keyword>
<comment type="caution">
    <text evidence="1">The sequence shown here is derived from an EMBL/GenBank/DDBJ whole genome shotgun (WGS) entry which is preliminary data.</text>
</comment>
<evidence type="ECO:0000313" key="2">
    <source>
        <dbReference type="Proteomes" id="UP001209885"/>
    </source>
</evidence>